<accession>A0A3N1D9H1</accession>
<dbReference type="EMBL" id="RJKE01000001">
    <property type="protein sequence ID" value="ROO89728.1"/>
    <property type="molecule type" value="Genomic_DNA"/>
</dbReference>
<dbReference type="SUPFAM" id="SSF55729">
    <property type="entry name" value="Acyl-CoA N-acyltransferases (Nat)"/>
    <property type="match status" value="1"/>
</dbReference>
<comment type="caution">
    <text evidence="2">The sequence shown here is derived from an EMBL/GenBank/DDBJ whole genome shotgun (WGS) entry which is preliminary data.</text>
</comment>
<dbReference type="PANTHER" id="PTHR41700">
    <property type="entry name" value="GCN5-RELATED N-ACETYLTRANSFERASE"/>
    <property type="match status" value="1"/>
</dbReference>
<dbReference type="Gene3D" id="3.40.630.30">
    <property type="match status" value="1"/>
</dbReference>
<dbReference type="GO" id="GO:0016747">
    <property type="term" value="F:acyltransferase activity, transferring groups other than amino-acyl groups"/>
    <property type="evidence" value="ECO:0007669"/>
    <property type="project" value="InterPro"/>
</dbReference>
<dbReference type="PANTHER" id="PTHR41700:SF1">
    <property type="entry name" value="N-ACETYLTRANSFERASE DOMAIN-CONTAINING PROTEIN"/>
    <property type="match status" value="1"/>
</dbReference>
<dbReference type="Pfam" id="PF00583">
    <property type="entry name" value="Acetyltransf_1"/>
    <property type="match status" value="1"/>
</dbReference>
<evidence type="ECO:0000259" key="1">
    <source>
        <dbReference type="PROSITE" id="PS51186"/>
    </source>
</evidence>
<organism evidence="2 3">
    <name type="scientific">Actinocorallia herbida</name>
    <dbReference type="NCBI Taxonomy" id="58109"/>
    <lineage>
        <taxon>Bacteria</taxon>
        <taxon>Bacillati</taxon>
        <taxon>Actinomycetota</taxon>
        <taxon>Actinomycetes</taxon>
        <taxon>Streptosporangiales</taxon>
        <taxon>Thermomonosporaceae</taxon>
        <taxon>Actinocorallia</taxon>
    </lineage>
</organism>
<evidence type="ECO:0000313" key="3">
    <source>
        <dbReference type="Proteomes" id="UP000272400"/>
    </source>
</evidence>
<feature type="domain" description="N-acetyltransferase" evidence="1">
    <location>
        <begin position="9"/>
        <end position="149"/>
    </location>
</feature>
<sequence length="260" mass="27913">MSEIDASGIEVRETHDPAEHRAATELMAQVWGQSLTEPGLLTALAHSGNHVAGAYRAGELLGISFGFLTADGMLHSHATAVRPDAHGLGLGRALKLHQRDWARARGLGGIVWTFDPLVRRNAHFNMHVLGALPVEYLPDFYGAMRDRLNDGVPSDRLFVRWALDAVPLAVPDRSGLEDAGARVLLRPGADDPEPGDARSGVLLVAVPPDVERLREEDGGRALTARYAVRAALAGALAAGARITGITRDGFYVLEEKDDRA</sequence>
<keyword evidence="2" id="KW-0808">Transferase</keyword>
<dbReference type="PROSITE" id="PS51186">
    <property type="entry name" value="GNAT"/>
    <property type="match status" value="1"/>
</dbReference>
<protein>
    <submittedName>
        <fullName evidence="2">Putative GNAT superfamily acetyltransferase</fullName>
    </submittedName>
</protein>
<dbReference type="InterPro" id="IPR000182">
    <property type="entry name" value="GNAT_dom"/>
</dbReference>
<reference evidence="2 3" key="1">
    <citation type="submission" date="2018-11" db="EMBL/GenBank/DDBJ databases">
        <title>Sequencing the genomes of 1000 actinobacteria strains.</title>
        <authorList>
            <person name="Klenk H.-P."/>
        </authorList>
    </citation>
    <scope>NUCLEOTIDE SEQUENCE [LARGE SCALE GENOMIC DNA]</scope>
    <source>
        <strain evidence="2 3">DSM 44254</strain>
    </source>
</reference>
<dbReference type="OrthoDB" id="9797990at2"/>
<dbReference type="InterPro" id="IPR038764">
    <property type="entry name" value="GNAT_N_AcTrfase_prd"/>
</dbReference>
<dbReference type="RefSeq" id="WP_123668775.1">
    <property type="nucleotide sequence ID" value="NZ_RJKE01000001.1"/>
</dbReference>
<gene>
    <name evidence="2" type="ORF">EDD29_7434</name>
</gene>
<proteinExistence type="predicted"/>
<dbReference type="AlphaFoldDB" id="A0A3N1D9H1"/>
<keyword evidence="3" id="KW-1185">Reference proteome</keyword>
<dbReference type="Proteomes" id="UP000272400">
    <property type="component" value="Unassembled WGS sequence"/>
</dbReference>
<name>A0A3N1D9H1_9ACTN</name>
<evidence type="ECO:0000313" key="2">
    <source>
        <dbReference type="EMBL" id="ROO89728.1"/>
    </source>
</evidence>
<dbReference type="InterPro" id="IPR016181">
    <property type="entry name" value="Acyl_CoA_acyltransferase"/>
</dbReference>